<dbReference type="AlphaFoldDB" id="A0AA88E1D5"/>
<gene>
    <name evidence="1" type="ORF">TIFTF001_035283</name>
</gene>
<comment type="caution">
    <text evidence="1">The sequence shown here is derived from an EMBL/GenBank/DDBJ whole genome shotgun (WGS) entry which is preliminary data.</text>
</comment>
<reference evidence="1" key="1">
    <citation type="submission" date="2023-07" db="EMBL/GenBank/DDBJ databases">
        <title>draft genome sequence of fig (Ficus carica).</title>
        <authorList>
            <person name="Takahashi T."/>
            <person name="Nishimura K."/>
        </authorList>
    </citation>
    <scope>NUCLEOTIDE SEQUENCE</scope>
</reference>
<dbReference type="Proteomes" id="UP001187192">
    <property type="component" value="Unassembled WGS sequence"/>
</dbReference>
<accession>A0AA88E1D5</accession>
<evidence type="ECO:0000313" key="2">
    <source>
        <dbReference type="Proteomes" id="UP001187192"/>
    </source>
</evidence>
<protein>
    <submittedName>
        <fullName evidence="1">Uncharacterized protein</fullName>
    </submittedName>
</protein>
<keyword evidence="2" id="KW-1185">Reference proteome</keyword>
<proteinExistence type="predicted"/>
<dbReference type="EMBL" id="BTGU01000301">
    <property type="protein sequence ID" value="GMN66212.1"/>
    <property type="molecule type" value="Genomic_DNA"/>
</dbReference>
<organism evidence="1 2">
    <name type="scientific">Ficus carica</name>
    <name type="common">Common fig</name>
    <dbReference type="NCBI Taxonomy" id="3494"/>
    <lineage>
        <taxon>Eukaryota</taxon>
        <taxon>Viridiplantae</taxon>
        <taxon>Streptophyta</taxon>
        <taxon>Embryophyta</taxon>
        <taxon>Tracheophyta</taxon>
        <taxon>Spermatophyta</taxon>
        <taxon>Magnoliopsida</taxon>
        <taxon>eudicotyledons</taxon>
        <taxon>Gunneridae</taxon>
        <taxon>Pentapetalae</taxon>
        <taxon>rosids</taxon>
        <taxon>fabids</taxon>
        <taxon>Rosales</taxon>
        <taxon>Moraceae</taxon>
        <taxon>Ficeae</taxon>
        <taxon>Ficus</taxon>
    </lineage>
</organism>
<name>A0AA88E1D5_FICCA</name>
<evidence type="ECO:0000313" key="1">
    <source>
        <dbReference type="EMBL" id="GMN66212.1"/>
    </source>
</evidence>
<sequence length="94" mass="10697">MATTSPLKSPLRKIMSCNICNPLNPNEVEKLEFSQYANHSTTSRDLVQIPIKPVTRARAKKFKDILNGLIQECYKTRSQFIKSGKRPYGEKVIS</sequence>